<dbReference type="GeneID" id="112903997"/>
<dbReference type="Pfam" id="PF03577">
    <property type="entry name" value="Peptidase_C69"/>
    <property type="match status" value="1"/>
</dbReference>
<dbReference type="RefSeq" id="XP_025837239.1">
    <property type="nucleotide sequence ID" value="XM_025981454.1"/>
</dbReference>
<evidence type="ECO:0000313" key="2">
    <source>
        <dbReference type="Proteomes" id="UP000192223"/>
    </source>
</evidence>
<organism evidence="2 3">
    <name type="scientific">Agrilus planipennis</name>
    <name type="common">Emerald ash borer</name>
    <name type="synonym">Agrilus marcopoli</name>
    <dbReference type="NCBI Taxonomy" id="224129"/>
    <lineage>
        <taxon>Eukaryota</taxon>
        <taxon>Metazoa</taxon>
        <taxon>Ecdysozoa</taxon>
        <taxon>Arthropoda</taxon>
        <taxon>Hexapoda</taxon>
        <taxon>Insecta</taxon>
        <taxon>Pterygota</taxon>
        <taxon>Neoptera</taxon>
        <taxon>Endopterygota</taxon>
        <taxon>Coleoptera</taxon>
        <taxon>Polyphaga</taxon>
        <taxon>Elateriformia</taxon>
        <taxon>Buprestoidea</taxon>
        <taxon>Buprestidae</taxon>
        <taxon>Agrilinae</taxon>
        <taxon>Agrilus</taxon>
    </lineage>
</organism>
<sequence length="401" mass="44941">MALFQMELPQSCDTFVALPPLTKHGVIFGKNSDRPKGEVQEVVYFPASQCSNVIKCTYIEVEYSGPRKAVILSKPSWMWGAEMGANECGVVIGNEAVWTNNTNGENDPSVKRLLGMDLVRLGLEQSSSATEALEIITNLLEKYGQGGPCAEEDSGLSYHNSFLIADSSTAWILETSGKQWVAEQISSGCRNISNGLSITTKFDRHSKDLFDYAKAQGFWNGEDEFNFSEVFGGEKVPGSDRYIEGQKLLKKYTETNDFKEVDMFNILRDRQSGICRPCDSPFPTQGSQVSVLSSTRPSVHWFTATPDPSISVYKPFIFTPNAIISKHTICPEERKNSPHTLYTLHERTAEKGDEQVQKLLRNMEENCVKELNDVIENIGDNLAEMDELMKDCVETEVKFYR</sequence>
<name>A0A7F5RMI4_AGRPL</name>
<dbReference type="PANTHER" id="PTHR12994">
    <property type="entry name" value="SECERNIN"/>
    <property type="match status" value="1"/>
</dbReference>
<dbReference type="AlphaFoldDB" id="A0A7F5RMI4"/>
<dbReference type="GO" id="GO:0016805">
    <property type="term" value="F:dipeptidase activity"/>
    <property type="evidence" value="ECO:0007669"/>
    <property type="project" value="InterPro"/>
</dbReference>
<dbReference type="GO" id="GO:0070004">
    <property type="term" value="F:cysteine-type exopeptidase activity"/>
    <property type="evidence" value="ECO:0007669"/>
    <property type="project" value="InterPro"/>
</dbReference>
<protein>
    <submittedName>
        <fullName evidence="3">Secernin-3-like isoform X1</fullName>
    </submittedName>
</protein>
<keyword evidence="2" id="KW-1185">Reference proteome</keyword>
<dbReference type="Proteomes" id="UP000192223">
    <property type="component" value="Unplaced"/>
</dbReference>
<evidence type="ECO:0000256" key="1">
    <source>
        <dbReference type="ARBA" id="ARBA00005705"/>
    </source>
</evidence>
<accession>A0A7F5RMI4</accession>
<dbReference type="FunCoup" id="A0A7F5RMI4">
    <property type="interactions" value="17"/>
</dbReference>
<evidence type="ECO:0000313" key="3">
    <source>
        <dbReference type="RefSeq" id="XP_025837239.1"/>
    </source>
</evidence>
<dbReference type="Gene3D" id="3.60.60.10">
    <property type="entry name" value="Penicillin V Acylase, Chain A"/>
    <property type="match status" value="1"/>
</dbReference>
<dbReference type="PANTHER" id="PTHR12994:SF17">
    <property type="entry name" value="LD30995P"/>
    <property type="match status" value="1"/>
</dbReference>
<dbReference type="InterPro" id="IPR005322">
    <property type="entry name" value="Peptidase_C69"/>
</dbReference>
<dbReference type="InParanoid" id="A0A7F5RMI4"/>
<proteinExistence type="inferred from homology"/>
<gene>
    <name evidence="3" type="primary">LOC112903997</name>
</gene>
<comment type="similarity">
    <text evidence="1">Belongs to the peptidase C69 family. Secernin subfamily.</text>
</comment>
<dbReference type="GO" id="GO:0006508">
    <property type="term" value="P:proteolysis"/>
    <property type="evidence" value="ECO:0007669"/>
    <property type="project" value="InterPro"/>
</dbReference>
<dbReference type="OrthoDB" id="5175656at2759"/>
<reference evidence="3" key="1">
    <citation type="submission" date="2025-08" db="UniProtKB">
        <authorList>
            <consortium name="RefSeq"/>
        </authorList>
    </citation>
    <scope>IDENTIFICATION</scope>
    <source>
        <tissue evidence="3">Entire body</tissue>
    </source>
</reference>
<dbReference type="KEGG" id="apln:112903997"/>